<dbReference type="PANTHER" id="PTHR32552:SF81">
    <property type="entry name" value="TONB-DEPENDENT OUTER MEMBRANE RECEPTOR"/>
    <property type="match status" value="1"/>
</dbReference>
<comment type="similarity">
    <text evidence="11 12">Belongs to the TonB-dependent receptor family.</text>
</comment>
<keyword evidence="3 11" id="KW-1134">Transmembrane beta strand</keyword>
<evidence type="ECO:0000256" key="2">
    <source>
        <dbReference type="ARBA" id="ARBA00022448"/>
    </source>
</evidence>
<keyword evidence="6" id="KW-0408">Iron</keyword>
<comment type="caution">
    <text evidence="16">The sequence shown here is derived from an EMBL/GenBank/DDBJ whole genome shotgun (WGS) entry which is preliminary data.</text>
</comment>
<keyword evidence="7" id="KW-0406">Ion transport</keyword>
<evidence type="ECO:0000256" key="6">
    <source>
        <dbReference type="ARBA" id="ARBA00023004"/>
    </source>
</evidence>
<feature type="domain" description="TonB-dependent receptor plug" evidence="15">
    <location>
        <begin position="42"/>
        <end position="147"/>
    </location>
</feature>
<evidence type="ECO:0000256" key="5">
    <source>
        <dbReference type="ARBA" id="ARBA00022692"/>
    </source>
</evidence>
<evidence type="ECO:0000259" key="14">
    <source>
        <dbReference type="Pfam" id="PF00593"/>
    </source>
</evidence>
<keyword evidence="2 11" id="KW-0813">Transport</keyword>
<dbReference type="AlphaFoldDB" id="A0A7W4W797"/>
<dbReference type="Proteomes" id="UP000537130">
    <property type="component" value="Unassembled WGS sequence"/>
</dbReference>
<dbReference type="Pfam" id="PF07715">
    <property type="entry name" value="Plug"/>
    <property type="match status" value="1"/>
</dbReference>
<evidence type="ECO:0000259" key="15">
    <source>
        <dbReference type="Pfam" id="PF07715"/>
    </source>
</evidence>
<evidence type="ECO:0000256" key="9">
    <source>
        <dbReference type="ARBA" id="ARBA00023136"/>
    </source>
</evidence>
<dbReference type="InterPro" id="IPR039426">
    <property type="entry name" value="TonB-dep_rcpt-like"/>
</dbReference>
<keyword evidence="13" id="KW-0732">Signal</keyword>
<dbReference type="GO" id="GO:0006826">
    <property type="term" value="P:iron ion transport"/>
    <property type="evidence" value="ECO:0007669"/>
    <property type="project" value="UniProtKB-KW"/>
</dbReference>
<dbReference type="Pfam" id="PF00593">
    <property type="entry name" value="TonB_dep_Rec_b-barrel"/>
    <property type="match status" value="1"/>
</dbReference>
<organism evidence="16 17">
    <name type="scientific">Litorivivens lipolytica</name>
    <dbReference type="NCBI Taxonomy" id="1524264"/>
    <lineage>
        <taxon>Bacteria</taxon>
        <taxon>Pseudomonadati</taxon>
        <taxon>Pseudomonadota</taxon>
        <taxon>Gammaproteobacteria</taxon>
        <taxon>Litorivivens</taxon>
    </lineage>
</organism>
<dbReference type="PROSITE" id="PS52016">
    <property type="entry name" value="TONB_DEPENDENT_REC_3"/>
    <property type="match status" value="1"/>
</dbReference>
<evidence type="ECO:0000256" key="4">
    <source>
        <dbReference type="ARBA" id="ARBA00022496"/>
    </source>
</evidence>
<accession>A0A7W4W797</accession>
<comment type="subcellular location">
    <subcellularLocation>
        <location evidence="1 11">Cell outer membrane</location>
        <topology evidence="1 11">Multi-pass membrane protein</topology>
    </subcellularLocation>
</comment>
<dbReference type="PANTHER" id="PTHR32552">
    <property type="entry name" value="FERRICHROME IRON RECEPTOR-RELATED"/>
    <property type="match status" value="1"/>
</dbReference>
<keyword evidence="4" id="KW-0410">Iron transport</keyword>
<keyword evidence="10 11" id="KW-0998">Cell outer membrane</keyword>
<name>A0A7W4W797_9GAMM</name>
<sequence>MEKAFRNLSLMAALSLPATELLAASGILEEVLVTARKRSESMQDIPIAVSAISGEDLRERGIANTAELTKSVPSLEIRKGQANQIYIRGIGERTGFARVDPTVGVYLDDLFLPRSDGQLLDTVDIASIQVLRGPQGTLFGKNTTGGAMVVSLRKPDDSYEAYVEAGIGSYNHRRFKAGFNLPISDTFFTRTAVHVTKDDGYFENIGQNGRGNPSNDRQAFLFQTRWEPSATFSLDTQTFVGKIRENLAGINCSIPTKDSLYYEGLWVAHPGDTDPSNLRAFEENCNANSRDRLGDLTANQGPNPRLEKDLDTYLFGTTATWELSESLQLKTIVGLRSEKEGPIQASDPDGGPALWSSYINTEDSDRRSYSLEFQLNGSNADQSLRYTVGLFGMRETNSENFTVSNVFRGLDSTTLGDLAAGRTPSRPPPTGTVPLVGFIGSPLVISDFALENETTALFAQVSYDVTAQLELTLGYRFTNEKRHSELDTLEADMAAIESRLLASNAFGAPRSAGAFGAGAGGFYPYLGPLRWLDDPVSIAAALFPDADGDALLDYPIDPNSARSDEREETFRQSTPMVSLSYHLSDDWLQDSFFSSALLYATWSRGFKSGFFEPRGIDGLQRIEPEVVTNHEIGFKVDAFERSLRLNGAIYMMDYEDQQLIAVGSDSAQNVAVVFGNAGQSRITGFELEMLWLPSPALQINASFSANDYEFLEFNELDLAAALTGQEKVVDRTDETFPVSPERSGALGIQYQWAPDWGAITARLDASYKSDIFYGFDPGSYRAFERSTESAGQPAYTLLDARFTWQNPEGDTTVSLWLKNLADERYRIGVVAVADSSGTFNESWGEPRMMGLDIRYSF</sequence>
<feature type="domain" description="TonB-dependent receptor-like beta-barrel" evidence="14">
    <location>
        <begin position="268"/>
        <end position="820"/>
    </location>
</feature>
<keyword evidence="5 11" id="KW-0812">Transmembrane</keyword>
<reference evidence="16 17" key="1">
    <citation type="submission" date="2020-08" db="EMBL/GenBank/DDBJ databases">
        <title>Genomic Encyclopedia of Type Strains, Phase III (KMG-III): the genomes of soil and plant-associated and newly described type strains.</title>
        <authorList>
            <person name="Whitman W."/>
        </authorList>
    </citation>
    <scope>NUCLEOTIDE SEQUENCE [LARGE SCALE GENOMIC DNA]</scope>
    <source>
        <strain evidence="16 17">CECT 8654</strain>
    </source>
</reference>
<dbReference type="GO" id="GO:0009279">
    <property type="term" value="C:cell outer membrane"/>
    <property type="evidence" value="ECO:0007669"/>
    <property type="project" value="UniProtKB-SubCell"/>
</dbReference>
<evidence type="ECO:0000256" key="12">
    <source>
        <dbReference type="RuleBase" id="RU003357"/>
    </source>
</evidence>
<dbReference type="RefSeq" id="WP_183411021.1">
    <property type="nucleotide sequence ID" value="NZ_JACHWY010000003.1"/>
</dbReference>
<evidence type="ECO:0000313" key="17">
    <source>
        <dbReference type="Proteomes" id="UP000537130"/>
    </source>
</evidence>
<dbReference type="EMBL" id="JACHWY010000003">
    <property type="protein sequence ID" value="MBB3048224.1"/>
    <property type="molecule type" value="Genomic_DNA"/>
</dbReference>
<feature type="signal peptide" evidence="13">
    <location>
        <begin position="1"/>
        <end position="23"/>
    </location>
</feature>
<keyword evidence="16" id="KW-0675">Receptor</keyword>
<evidence type="ECO:0000256" key="11">
    <source>
        <dbReference type="PROSITE-ProRule" id="PRU01360"/>
    </source>
</evidence>
<keyword evidence="8 12" id="KW-0798">TonB box</keyword>
<protein>
    <submittedName>
        <fullName evidence="16">Outer membrane receptor protein involved in Fe transport</fullName>
    </submittedName>
</protein>
<feature type="chain" id="PRO_5031182206" evidence="13">
    <location>
        <begin position="24"/>
        <end position="857"/>
    </location>
</feature>
<evidence type="ECO:0000256" key="3">
    <source>
        <dbReference type="ARBA" id="ARBA00022452"/>
    </source>
</evidence>
<dbReference type="SUPFAM" id="SSF56935">
    <property type="entry name" value="Porins"/>
    <property type="match status" value="1"/>
</dbReference>
<evidence type="ECO:0000256" key="13">
    <source>
        <dbReference type="SAM" id="SignalP"/>
    </source>
</evidence>
<keyword evidence="17" id="KW-1185">Reference proteome</keyword>
<evidence type="ECO:0000256" key="8">
    <source>
        <dbReference type="ARBA" id="ARBA00023077"/>
    </source>
</evidence>
<evidence type="ECO:0000256" key="7">
    <source>
        <dbReference type="ARBA" id="ARBA00023065"/>
    </source>
</evidence>
<dbReference type="InterPro" id="IPR000531">
    <property type="entry name" value="Beta-barrel_TonB"/>
</dbReference>
<gene>
    <name evidence="16" type="ORF">FHR99_002498</name>
</gene>
<proteinExistence type="inferred from homology"/>
<evidence type="ECO:0000256" key="1">
    <source>
        <dbReference type="ARBA" id="ARBA00004571"/>
    </source>
</evidence>
<dbReference type="InterPro" id="IPR012910">
    <property type="entry name" value="Plug_dom"/>
</dbReference>
<keyword evidence="9 11" id="KW-0472">Membrane</keyword>
<dbReference type="Gene3D" id="2.40.170.20">
    <property type="entry name" value="TonB-dependent receptor, beta-barrel domain"/>
    <property type="match status" value="2"/>
</dbReference>
<evidence type="ECO:0000256" key="10">
    <source>
        <dbReference type="ARBA" id="ARBA00023237"/>
    </source>
</evidence>
<evidence type="ECO:0000313" key="16">
    <source>
        <dbReference type="EMBL" id="MBB3048224.1"/>
    </source>
</evidence>
<dbReference type="InterPro" id="IPR036942">
    <property type="entry name" value="Beta-barrel_TonB_sf"/>
</dbReference>